<sequence>MISITGSRCCVSESNYRLCIDSFNSTENPECTLPRFDIFSETTTTLGHCKITFTKSSKITLLDYVL</sequence>
<accession>A0A0A9CYW0</accession>
<dbReference type="AlphaFoldDB" id="A0A0A9CYW0"/>
<proteinExistence type="predicted"/>
<protein>
    <submittedName>
        <fullName evidence="1">Uncharacterized protein</fullName>
    </submittedName>
</protein>
<reference evidence="1" key="2">
    <citation type="journal article" date="2015" name="Data Brief">
        <title>Shoot transcriptome of the giant reed, Arundo donax.</title>
        <authorList>
            <person name="Barrero R.A."/>
            <person name="Guerrero F.D."/>
            <person name="Moolhuijzen P."/>
            <person name="Goolsby J.A."/>
            <person name="Tidwell J."/>
            <person name="Bellgard S.E."/>
            <person name="Bellgard M.I."/>
        </authorList>
    </citation>
    <scope>NUCLEOTIDE SEQUENCE</scope>
    <source>
        <tissue evidence="1">Shoot tissue taken approximately 20 cm above the soil surface</tissue>
    </source>
</reference>
<organism evidence="1">
    <name type="scientific">Arundo donax</name>
    <name type="common">Giant reed</name>
    <name type="synonym">Donax arundinaceus</name>
    <dbReference type="NCBI Taxonomy" id="35708"/>
    <lineage>
        <taxon>Eukaryota</taxon>
        <taxon>Viridiplantae</taxon>
        <taxon>Streptophyta</taxon>
        <taxon>Embryophyta</taxon>
        <taxon>Tracheophyta</taxon>
        <taxon>Spermatophyta</taxon>
        <taxon>Magnoliopsida</taxon>
        <taxon>Liliopsida</taxon>
        <taxon>Poales</taxon>
        <taxon>Poaceae</taxon>
        <taxon>PACMAD clade</taxon>
        <taxon>Arundinoideae</taxon>
        <taxon>Arundineae</taxon>
        <taxon>Arundo</taxon>
    </lineage>
</organism>
<evidence type="ECO:0000313" key="1">
    <source>
        <dbReference type="EMBL" id="JAD76657.1"/>
    </source>
</evidence>
<name>A0A0A9CYW0_ARUDO</name>
<dbReference type="EMBL" id="GBRH01221238">
    <property type="protein sequence ID" value="JAD76657.1"/>
    <property type="molecule type" value="Transcribed_RNA"/>
</dbReference>
<reference evidence="1" key="1">
    <citation type="submission" date="2014-09" db="EMBL/GenBank/DDBJ databases">
        <authorList>
            <person name="Magalhaes I.L.F."/>
            <person name="Oliveira U."/>
            <person name="Santos F.R."/>
            <person name="Vidigal T.H.D.A."/>
            <person name="Brescovit A.D."/>
            <person name="Santos A.J."/>
        </authorList>
    </citation>
    <scope>NUCLEOTIDE SEQUENCE</scope>
    <source>
        <tissue evidence="1">Shoot tissue taken approximately 20 cm above the soil surface</tissue>
    </source>
</reference>